<dbReference type="SUPFAM" id="SSF143597">
    <property type="entry name" value="YojJ-like"/>
    <property type="match status" value="1"/>
</dbReference>
<dbReference type="GO" id="GO:0106408">
    <property type="term" value="F:diadenylate cyclase activity"/>
    <property type="evidence" value="ECO:0007669"/>
    <property type="project" value="UniProtKB-EC"/>
</dbReference>
<feature type="domain" description="DAC" evidence="11">
    <location>
        <begin position="86"/>
        <end position="246"/>
    </location>
</feature>
<dbReference type="InterPro" id="IPR014046">
    <property type="entry name" value="C-di-AMP_synthase"/>
</dbReference>
<evidence type="ECO:0000256" key="7">
    <source>
        <dbReference type="ARBA" id="ARBA00022840"/>
    </source>
</evidence>
<dbReference type="NCBIfam" id="TIGR00159">
    <property type="entry name" value="diadenylate cyclase CdaA"/>
    <property type="match status" value="1"/>
</dbReference>
<dbReference type="EC" id="2.7.7.85" evidence="10"/>
<evidence type="ECO:0000256" key="3">
    <source>
        <dbReference type="ARBA" id="ARBA00022679"/>
    </source>
</evidence>
<dbReference type="GO" id="GO:0006171">
    <property type="term" value="P:cAMP biosynthetic process"/>
    <property type="evidence" value="ECO:0007669"/>
    <property type="project" value="InterPro"/>
</dbReference>
<dbReference type="PIRSF" id="PIRSF004793">
    <property type="entry name" value="UCP004793"/>
    <property type="match status" value="1"/>
</dbReference>
<dbReference type="InterPro" id="IPR034701">
    <property type="entry name" value="CdaA"/>
</dbReference>
<keyword evidence="2 10" id="KW-1003">Cell membrane</keyword>
<evidence type="ECO:0000256" key="5">
    <source>
        <dbReference type="ARBA" id="ARBA00022695"/>
    </source>
</evidence>
<accession>A0A8J7KLA4</accession>
<evidence type="ECO:0000313" key="13">
    <source>
        <dbReference type="Proteomes" id="UP000622653"/>
    </source>
</evidence>
<dbReference type="Pfam" id="PF19293">
    <property type="entry name" value="CdaA_N"/>
    <property type="match status" value="1"/>
</dbReference>
<dbReference type="GO" id="GO:0005524">
    <property type="term" value="F:ATP binding"/>
    <property type="evidence" value="ECO:0007669"/>
    <property type="project" value="UniProtKB-UniRule"/>
</dbReference>
<reference evidence="12" key="1">
    <citation type="submission" date="2020-11" db="EMBL/GenBank/DDBJ databases">
        <title>Multidrug resistant novel bacterium Savagea serpentis sp. nov., isolated from the scats of a vine snake (Ahaetulla nasuta).</title>
        <authorList>
            <person name="Venkata Ramana V."/>
            <person name="Vikas Patil S."/>
            <person name="Yogita Lugani V."/>
        </authorList>
    </citation>
    <scope>NUCLEOTIDE SEQUENCE</scope>
    <source>
        <strain evidence="12">SN6</strain>
    </source>
</reference>
<keyword evidence="7 10" id="KW-0067">ATP-binding</keyword>
<dbReference type="FunFam" id="3.40.1700.10:FF:000002">
    <property type="entry name" value="Diadenylate cyclase"/>
    <property type="match status" value="1"/>
</dbReference>
<evidence type="ECO:0000256" key="10">
    <source>
        <dbReference type="HAMAP-Rule" id="MF_01499"/>
    </source>
</evidence>
<evidence type="ECO:0000256" key="6">
    <source>
        <dbReference type="ARBA" id="ARBA00022741"/>
    </source>
</evidence>
<comment type="function">
    <text evidence="10">Catalyzes the condensation of 2 ATP molecules into cyclic di-AMP (c-di-AMP), a second messenger used to regulate differing processes in different bacteria.</text>
</comment>
<dbReference type="PANTHER" id="PTHR34185:SF1">
    <property type="entry name" value="DIADENYLATE CYCLASE"/>
    <property type="match status" value="1"/>
</dbReference>
<sequence length="279" mass="31326">MSNLDFFMTMKASEWIRSIVDILLVWFVFYKLITIIKGTKAVQLLKGIFVILIVRFLTEVFGLSTLGWMMEQVLTFGFLAVIIIFQPELRRALEQLGRGKIFARSSLQEDEEQKRLIEAMKKSVSYMAKRRIGALISIEKETGLSEYIETGTPLDATITSELLINIFIPNTPLHDGAVIVQKNKIAAASCYLPLSESPFISKDLGTRHRAALGISEETDAVTIIVSEETGAISLTVAGDILRNLTIDEFEERLTELWFGADDTALVESNVWKWGKKKDG</sequence>
<keyword evidence="4 10" id="KW-0812">Transmembrane</keyword>
<comment type="similarity">
    <text evidence="10">Belongs to the adenylate cyclase family. DacA/CdaA subfamily.</text>
</comment>
<dbReference type="EMBL" id="JADKPV010000002">
    <property type="protein sequence ID" value="MBF4501034.1"/>
    <property type="molecule type" value="Genomic_DNA"/>
</dbReference>
<keyword evidence="9 10" id="KW-0472">Membrane</keyword>
<dbReference type="PROSITE" id="PS51794">
    <property type="entry name" value="DAC"/>
    <property type="match status" value="1"/>
</dbReference>
<comment type="catalytic activity">
    <reaction evidence="1 10">
        <text>2 ATP = 3',3'-c-di-AMP + 2 diphosphate</text>
        <dbReference type="Rhea" id="RHEA:35655"/>
        <dbReference type="ChEBI" id="CHEBI:30616"/>
        <dbReference type="ChEBI" id="CHEBI:33019"/>
        <dbReference type="ChEBI" id="CHEBI:71500"/>
        <dbReference type="EC" id="2.7.7.85"/>
    </reaction>
</comment>
<name>A0A8J7KLA4_9BACL</name>
<organism evidence="12 13">
    <name type="scientific">Savagea serpentis</name>
    <dbReference type="NCBI Taxonomy" id="2785297"/>
    <lineage>
        <taxon>Bacteria</taxon>
        <taxon>Bacillati</taxon>
        <taxon>Bacillota</taxon>
        <taxon>Bacilli</taxon>
        <taxon>Bacillales</taxon>
        <taxon>Caryophanaceae</taxon>
        <taxon>Savagea</taxon>
    </lineage>
</organism>
<evidence type="ECO:0000313" key="12">
    <source>
        <dbReference type="EMBL" id="MBF4501034.1"/>
    </source>
</evidence>
<dbReference type="HAMAP" id="MF_01499">
    <property type="entry name" value="DacA"/>
    <property type="match status" value="1"/>
</dbReference>
<keyword evidence="6 10" id="KW-0547">Nucleotide-binding</keyword>
<comment type="caution">
    <text evidence="10">Lacks conserved residue(s) required for the propagation of feature annotation.</text>
</comment>
<dbReference type="Pfam" id="PF02457">
    <property type="entry name" value="DAC"/>
    <property type="match status" value="1"/>
</dbReference>
<evidence type="ECO:0000256" key="9">
    <source>
        <dbReference type="ARBA" id="ARBA00023136"/>
    </source>
</evidence>
<comment type="subunit">
    <text evidence="10">Probably a homodimer.</text>
</comment>
<dbReference type="Gene3D" id="3.40.1700.10">
    <property type="entry name" value="DNA integrity scanning protein, DisA, N-terminal domain"/>
    <property type="match status" value="1"/>
</dbReference>
<proteinExistence type="inferred from homology"/>
<evidence type="ECO:0000256" key="2">
    <source>
        <dbReference type="ARBA" id="ARBA00022475"/>
    </source>
</evidence>
<protein>
    <recommendedName>
        <fullName evidence="10">Diadenylate cyclase</fullName>
        <shortName evidence="10">DAC</shortName>
        <ecNumber evidence="10">2.7.7.85</ecNumber>
    </recommendedName>
    <alternativeName>
        <fullName evidence="10">Cyclic-di-AMP synthase</fullName>
        <shortName evidence="10">c-di-AMP synthase</shortName>
    </alternativeName>
</protein>
<feature type="transmembrane region" description="Helical" evidence="10">
    <location>
        <begin position="15"/>
        <end position="32"/>
    </location>
</feature>
<gene>
    <name evidence="10" type="primary">dacA</name>
    <name evidence="12" type="ORF">IRY55_06620</name>
</gene>
<dbReference type="InterPro" id="IPR050338">
    <property type="entry name" value="DisA"/>
</dbReference>
<dbReference type="GO" id="GO:0004016">
    <property type="term" value="F:adenylate cyclase activity"/>
    <property type="evidence" value="ECO:0007669"/>
    <property type="project" value="UniProtKB-UniRule"/>
</dbReference>
<keyword evidence="8 10" id="KW-1133">Transmembrane helix</keyword>
<evidence type="ECO:0000256" key="1">
    <source>
        <dbReference type="ARBA" id="ARBA00000877"/>
    </source>
</evidence>
<dbReference type="InterPro" id="IPR003390">
    <property type="entry name" value="DNA_integrity_scan_DisA_N"/>
</dbReference>
<dbReference type="InterPro" id="IPR036888">
    <property type="entry name" value="DNA_integrity_DisA_N_sf"/>
</dbReference>
<dbReference type="RefSeq" id="WP_194562518.1">
    <property type="nucleotide sequence ID" value="NZ_JADKPV010000002.1"/>
</dbReference>
<dbReference type="PANTHER" id="PTHR34185">
    <property type="entry name" value="DIADENYLATE CYCLASE"/>
    <property type="match status" value="1"/>
</dbReference>
<comment type="caution">
    <text evidence="12">The sequence shown here is derived from an EMBL/GenBank/DDBJ whole genome shotgun (WGS) entry which is preliminary data.</text>
</comment>
<dbReference type="InterPro" id="IPR045585">
    <property type="entry name" value="CdaA_N"/>
</dbReference>
<keyword evidence="5 10" id="KW-0548">Nucleotidyltransferase</keyword>
<evidence type="ECO:0000259" key="11">
    <source>
        <dbReference type="PROSITE" id="PS51794"/>
    </source>
</evidence>
<evidence type="ECO:0000256" key="4">
    <source>
        <dbReference type="ARBA" id="ARBA00022692"/>
    </source>
</evidence>
<dbReference type="Proteomes" id="UP000622653">
    <property type="component" value="Unassembled WGS sequence"/>
</dbReference>
<feature type="transmembrane region" description="Helical" evidence="10">
    <location>
        <begin position="44"/>
        <end position="62"/>
    </location>
</feature>
<keyword evidence="3 10" id="KW-0808">Transferase</keyword>
<evidence type="ECO:0000256" key="8">
    <source>
        <dbReference type="ARBA" id="ARBA00022989"/>
    </source>
</evidence>
<keyword evidence="13" id="KW-1185">Reference proteome</keyword>
<dbReference type="AlphaFoldDB" id="A0A8J7KLA4"/>